<reference evidence="1 2" key="1">
    <citation type="submission" date="2015-07" db="EMBL/GenBank/DDBJ databases">
        <title>The genome of Habropoda laboriosa.</title>
        <authorList>
            <person name="Pan H."/>
            <person name="Kapheim K."/>
        </authorList>
    </citation>
    <scope>NUCLEOTIDE SEQUENCE [LARGE SCALE GENOMIC DNA]</scope>
    <source>
        <strain evidence="1">0110345459</strain>
    </source>
</reference>
<dbReference type="AlphaFoldDB" id="A0A0L7QZJ5"/>
<feature type="non-terminal residue" evidence="1">
    <location>
        <position position="1"/>
    </location>
</feature>
<evidence type="ECO:0008006" key="3">
    <source>
        <dbReference type="Google" id="ProtNLM"/>
    </source>
</evidence>
<gene>
    <name evidence="1" type="ORF">WH47_01291</name>
</gene>
<evidence type="ECO:0000313" key="1">
    <source>
        <dbReference type="EMBL" id="KOC63976.1"/>
    </source>
</evidence>
<protein>
    <recommendedName>
        <fullName evidence="3">Ig-like domain-containing protein</fullName>
    </recommendedName>
</protein>
<accession>A0A0L7QZJ5</accession>
<sequence>NVHRDGILKMRTFPVADLPRFGKPLNNLTVSVSREAILTCIVENLGPYKRALSRILRVKQQRLLLQYWQQERAPCNLAAENRENRKVKMKLQVVKESGVVTFSWSISTYYVYGCKRKMTPEIRTAEKVPWNVVFMEILRVHGC</sequence>
<dbReference type="STRING" id="597456.A0A0L7QZJ5"/>
<dbReference type="Proteomes" id="UP000053825">
    <property type="component" value="Unassembled WGS sequence"/>
</dbReference>
<keyword evidence="2" id="KW-1185">Reference proteome</keyword>
<name>A0A0L7QZJ5_9HYME</name>
<dbReference type="OrthoDB" id="10012075at2759"/>
<proteinExistence type="predicted"/>
<evidence type="ECO:0000313" key="2">
    <source>
        <dbReference type="Proteomes" id="UP000053825"/>
    </source>
</evidence>
<organism evidence="1 2">
    <name type="scientific">Habropoda laboriosa</name>
    <dbReference type="NCBI Taxonomy" id="597456"/>
    <lineage>
        <taxon>Eukaryota</taxon>
        <taxon>Metazoa</taxon>
        <taxon>Ecdysozoa</taxon>
        <taxon>Arthropoda</taxon>
        <taxon>Hexapoda</taxon>
        <taxon>Insecta</taxon>
        <taxon>Pterygota</taxon>
        <taxon>Neoptera</taxon>
        <taxon>Endopterygota</taxon>
        <taxon>Hymenoptera</taxon>
        <taxon>Apocrita</taxon>
        <taxon>Aculeata</taxon>
        <taxon>Apoidea</taxon>
        <taxon>Anthophila</taxon>
        <taxon>Apidae</taxon>
        <taxon>Habropoda</taxon>
    </lineage>
</organism>
<dbReference type="EMBL" id="KQ414681">
    <property type="protein sequence ID" value="KOC63976.1"/>
    <property type="molecule type" value="Genomic_DNA"/>
</dbReference>